<feature type="domain" description="2Fe-2S ferredoxin-type" evidence="6">
    <location>
        <begin position="7"/>
        <end position="82"/>
    </location>
</feature>
<accession>A0A848DP81</accession>
<dbReference type="Gene3D" id="1.10.150.120">
    <property type="entry name" value="[2Fe-2S]-binding domain"/>
    <property type="match status" value="1"/>
</dbReference>
<dbReference type="InterPro" id="IPR001041">
    <property type="entry name" value="2Fe-2S_ferredoxin-type"/>
</dbReference>
<dbReference type="Pfam" id="PF01799">
    <property type="entry name" value="Fer2_2"/>
    <property type="match status" value="1"/>
</dbReference>
<evidence type="ECO:0000313" key="7">
    <source>
        <dbReference type="EMBL" id="NMH94582.1"/>
    </source>
</evidence>
<keyword evidence="2" id="KW-0479">Metal-binding</keyword>
<comment type="caution">
    <text evidence="7">The sequence shown here is derived from an EMBL/GenBank/DDBJ whole genome shotgun (WGS) entry which is preliminary data.</text>
</comment>
<evidence type="ECO:0000256" key="3">
    <source>
        <dbReference type="ARBA" id="ARBA00023002"/>
    </source>
</evidence>
<proteinExistence type="predicted"/>
<dbReference type="PANTHER" id="PTHR44379">
    <property type="entry name" value="OXIDOREDUCTASE WITH IRON-SULFUR SUBUNIT"/>
    <property type="match status" value="1"/>
</dbReference>
<dbReference type="PROSITE" id="PS51085">
    <property type="entry name" value="2FE2S_FER_2"/>
    <property type="match status" value="1"/>
</dbReference>
<evidence type="ECO:0000256" key="2">
    <source>
        <dbReference type="ARBA" id="ARBA00022723"/>
    </source>
</evidence>
<dbReference type="PANTHER" id="PTHR44379:SF8">
    <property type="entry name" value="XANTHINE DEHYDROGENASE IRON-SULFUR-BINDING SUBUNIT XDHC-RELATED"/>
    <property type="match status" value="1"/>
</dbReference>
<keyword evidence="3" id="KW-0560">Oxidoreductase</keyword>
<reference evidence="7 8" key="1">
    <citation type="submission" date="2020-04" db="EMBL/GenBank/DDBJ databases">
        <authorList>
            <person name="Klaysubun C."/>
            <person name="Duangmal K."/>
            <person name="Lipun K."/>
        </authorList>
    </citation>
    <scope>NUCLEOTIDE SEQUENCE [LARGE SCALE GENOMIC DNA]</scope>
    <source>
        <strain evidence="7 8">DSM 45300</strain>
    </source>
</reference>
<organism evidence="7 8">
    <name type="scientific">Pseudonocardia bannensis</name>
    <dbReference type="NCBI Taxonomy" id="630973"/>
    <lineage>
        <taxon>Bacteria</taxon>
        <taxon>Bacillati</taxon>
        <taxon>Actinomycetota</taxon>
        <taxon>Actinomycetes</taxon>
        <taxon>Pseudonocardiales</taxon>
        <taxon>Pseudonocardiaceae</taxon>
        <taxon>Pseudonocardia</taxon>
    </lineage>
</organism>
<evidence type="ECO:0000256" key="4">
    <source>
        <dbReference type="ARBA" id="ARBA00023004"/>
    </source>
</evidence>
<dbReference type="RefSeq" id="WP_169415264.1">
    <property type="nucleotide sequence ID" value="NZ_JAAXKZ010000119.1"/>
</dbReference>
<dbReference type="AlphaFoldDB" id="A0A848DP81"/>
<evidence type="ECO:0000313" key="8">
    <source>
        <dbReference type="Proteomes" id="UP000586918"/>
    </source>
</evidence>
<dbReference type="Proteomes" id="UP000586918">
    <property type="component" value="Unassembled WGS sequence"/>
</dbReference>
<gene>
    <name evidence="7" type="ORF">HF519_24015</name>
</gene>
<keyword evidence="5" id="KW-0411">Iron-sulfur</keyword>
<dbReference type="InterPro" id="IPR036884">
    <property type="entry name" value="2Fe-2S-bd_dom_sf"/>
</dbReference>
<dbReference type="SUPFAM" id="SSF47741">
    <property type="entry name" value="CO dehydrogenase ISP C-domain like"/>
    <property type="match status" value="1"/>
</dbReference>
<dbReference type="InterPro" id="IPR002888">
    <property type="entry name" value="2Fe-2S-bd"/>
</dbReference>
<evidence type="ECO:0000256" key="5">
    <source>
        <dbReference type="ARBA" id="ARBA00023014"/>
    </source>
</evidence>
<keyword evidence="8" id="KW-1185">Reference proteome</keyword>
<keyword evidence="1" id="KW-0001">2Fe-2S</keyword>
<protein>
    <recommendedName>
        <fullName evidence="6">2Fe-2S ferredoxin-type domain-containing protein</fullName>
    </recommendedName>
</protein>
<dbReference type="InterPro" id="IPR036010">
    <property type="entry name" value="2Fe-2S_ferredoxin-like_sf"/>
</dbReference>
<dbReference type="InterPro" id="IPR006058">
    <property type="entry name" value="2Fe2S_fd_BS"/>
</dbReference>
<dbReference type="Pfam" id="PF00111">
    <property type="entry name" value="Fer2"/>
    <property type="match status" value="1"/>
</dbReference>
<name>A0A848DP81_9PSEU</name>
<dbReference type="EMBL" id="JAAXKZ010000119">
    <property type="protein sequence ID" value="NMH94582.1"/>
    <property type="molecule type" value="Genomic_DNA"/>
</dbReference>
<keyword evidence="4" id="KW-0408">Iron</keyword>
<sequence>MDRTDEKSFSCVVNGEYTVLTGADTTPAIVALRAHGLFSVRETCGIGVCGTCTVLLDGEPVSACILPLYALDGRTVQTAEGLEEGGELSDLQQQFIASQAFQCSFCTPGFLMSGQALLDGTDGPLDDEAIEDGLQGHLCRCGCYAAIKEAVRECSAARTCSRAGARG</sequence>
<dbReference type="InterPro" id="IPR012675">
    <property type="entry name" value="Beta-grasp_dom_sf"/>
</dbReference>
<dbReference type="GO" id="GO:0016491">
    <property type="term" value="F:oxidoreductase activity"/>
    <property type="evidence" value="ECO:0007669"/>
    <property type="project" value="UniProtKB-KW"/>
</dbReference>
<evidence type="ECO:0000259" key="6">
    <source>
        <dbReference type="PROSITE" id="PS51085"/>
    </source>
</evidence>
<dbReference type="GO" id="GO:0046872">
    <property type="term" value="F:metal ion binding"/>
    <property type="evidence" value="ECO:0007669"/>
    <property type="project" value="UniProtKB-KW"/>
</dbReference>
<dbReference type="Gene3D" id="3.10.20.30">
    <property type="match status" value="1"/>
</dbReference>
<evidence type="ECO:0000256" key="1">
    <source>
        <dbReference type="ARBA" id="ARBA00022714"/>
    </source>
</evidence>
<dbReference type="GO" id="GO:0051537">
    <property type="term" value="F:2 iron, 2 sulfur cluster binding"/>
    <property type="evidence" value="ECO:0007669"/>
    <property type="project" value="UniProtKB-KW"/>
</dbReference>
<dbReference type="PROSITE" id="PS00197">
    <property type="entry name" value="2FE2S_FER_1"/>
    <property type="match status" value="1"/>
</dbReference>
<dbReference type="InterPro" id="IPR051452">
    <property type="entry name" value="Diverse_Oxidoreductases"/>
</dbReference>
<dbReference type="SUPFAM" id="SSF54292">
    <property type="entry name" value="2Fe-2S ferredoxin-like"/>
    <property type="match status" value="1"/>
</dbReference>